<dbReference type="PANTHER" id="PTHR43236">
    <property type="entry name" value="ANTITOXIN HIGA1"/>
    <property type="match status" value="1"/>
</dbReference>
<dbReference type="Gene3D" id="1.10.10.2910">
    <property type="match status" value="1"/>
</dbReference>
<evidence type="ECO:0000313" key="3">
    <source>
        <dbReference type="EMBL" id="PHV56114.1"/>
    </source>
</evidence>
<dbReference type="PROSITE" id="PS50943">
    <property type="entry name" value="HTH_CROC1"/>
    <property type="match status" value="1"/>
</dbReference>
<accession>A0A2G3NRD3</accession>
<sequence>MFNGDILKQLRLLYGMTRKELAAKLDITEQAVWQFEKNEISPKTSVRLKMTNLFGVRSDYFSQVSSNSNFDMTSVAFRNEAESTRKATDIQEAYLNALDSLTVFLESMVMIPNQKIIDLVNILSQKEPDKNNLEELALFTKEFLGISDDNNDLLYQLEKSGIYIFERKMANNEDAYSIWSNTNRPFIILGTGKTAVRRNFDLAHELGHLLLHRNIDFSTLSRDEFLEKESEANNFASYLLLPRENFIQDMANLVGKRVSNPDNYIDLKRKYTVSIQALEYRAFKLGLVSPSQHGYFYRLINKNNYKTFEKLDDEIIVKRPSKVRSMLNTILLNVLTLESLSSALKVDSRFLAHLLSVQPQFFDKYKKTISDEDKFDNIIRLNDVSRGSI</sequence>
<dbReference type="CDD" id="cd00093">
    <property type="entry name" value="HTH_XRE"/>
    <property type="match status" value="1"/>
</dbReference>
<gene>
    <name evidence="3" type="ORF">CS010_08875</name>
</gene>
<name>A0A2G3NRD3_STRMC</name>
<dbReference type="InterPro" id="IPR010359">
    <property type="entry name" value="IrrE_HExxH"/>
</dbReference>
<reference evidence="3 4" key="1">
    <citation type="submission" date="2017-10" db="EMBL/GenBank/DDBJ databases">
        <title>Whole-genome sequence of three Streptococcus macedonicus strains isolated from Italian cheeses of the Veneto region.</title>
        <authorList>
            <person name="Treu L."/>
            <person name="De Diego-Diaz B."/>
            <person name="Papadimitriou K."/>
            <person name="Tsakalidou E."/>
            <person name="Corich V."/>
            <person name="Giacomini A."/>
        </authorList>
    </citation>
    <scope>NUCLEOTIDE SEQUENCE [LARGE SCALE GENOMIC DNA]</scope>
    <source>
        <strain evidence="3 4">27MV</strain>
    </source>
</reference>
<dbReference type="AlphaFoldDB" id="A0A2G3NRD3"/>
<dbReference type="InterPro" id="IPR001387">
    <property type="entry name" value="Cro/C1-type_HTH"/>
</dbReference>
<dbReference type="Gene3D" id="1.10.260.40">
    <property type="entry name" value="lambda repressor-like DNA-binding domains"/>
    <property type="match status" value="1"/>
</dbReference>
<comment type="caution">
    <text evidence="3">The sequence shown here is derived from an EMBL/GenBank/DDBJ whole genome shotgun (WGS) entry which is preliminary data.</text>
</comment>
<keyword evidence="3" id="KW-0238">DNA-binding</keyword>
<protein>
    <submittedName>
        <fullName evidence="3">DNA-binding protein</fullName>
    </submittedName>
</protein>
<dbReference type="GO" id="GO:0003677">
    <property type="term" value="F:DNA binding"/>
    <property type="evidence" value="ECO:0007669"/>
    <property type="project" value="UniProtKB-KW"/>
</dbReference>
<organism evidence="3 4">
    <name type="scientific">Streptococcus macedonicus</name>
    <name type="common">Streptococcus gallolyticus macedonicus</name>
    <dbReference type="NCBI Taxonomy" id="59310"/>
    <lineage>
        <taxon>Bacteria</taxon>
        <taxon>Bacillati</taxon>
        <taxon>Bacillota</taxon>
        <taxon>Bacilli</taxon>
        <taxon>Lactobacillales</taxon>
        <taxon>Streptococcaceae</taxon>
        <taxon>Streptococcus</taxon>
    </lineage>
</organism>
<dbReference type="Proteomes" id="UP000222913">
    <property type="component" value="Unassembled WGS sequence"/>
</dbReference>
<feature type="domain" description="HTH cro/C1-type" evidence="2">
    <location>
        <begin position="7"/>
        <end position="61"/>
    </location>
</feature>
<comment type="similarity">
    <text evidence="1">Belongs to the short-chain fatty acyl-CoA assimilation regulator (ScfR) family.</text>
</comment>
<dbReference type="PANTHER" id="PTHR43236:SF1">
    <property type="entry name" value="BLL7220 PROTEIN"/>
    <property type="match status" value="1"/>
</dbReference>
<evidence type="ECO:0000313" key="4">
    <source>
        <dbReference type="Proteomes" id="UP000222913"/>
    </source>
</evidence>
<dbReference type="InterPro" id="IPR010982">
    <property type="entry name" value="Lambda_DNA-bd_dom_sf"/>
</dbReference>
<evidence type="ECO:0000259" key="2">
    <source>
        <dbReference type="PROSITE" id="PS50943"/>
    </source>
</evidence>
<dbReference type="SMART" id="SM00530">
    <property type="entry name" value="HTH_XRE"/>
    <property type="match status" value="1"/>
</dbReference>
<evidence type="ECO:0000256" key="1">
    <source>
        <dbReference type="ARBA" id="ARBA00007227"/>
    </source>
</evidence>
<dbReference type="SUPFAM" id="SSF47413">
    <property type="entry name" value="lambda repressor-like DNA-binding domains"/>
    <property type="match status" value="1"/>
</dbReference>
<dbReference type="Pfam" id="PF06114">
    <property type="entry name" value="Peptidase_M78"/>
    <property type="match status" value="1"/>
</dbReference>
<proteinExistence type="inferred from homology"/>
<dbReference type="EMBL" id="PEBM01000050">
    <property type="protein sequence ID" value="PHV56114.1"/>
    <property type="molecule type" value="Genomic_DNA"/>
</dbReference>
<dbReference type="InterPro" id="IPR052345">
    <property type="entry name" value="Rad_response_metalloprotease"/>
</dbReference>
<dbReference type="RefSeq" id="WP_099390749.1">
    <property type="nucleotide sequence ID" value="NZ_PEBM01000050.1"/>
</dbReference>
<dbReference type="Pfam" id="PF01381">
    <property type="entry name" value="HTH_3"/>
    <property type="match status" value="1"/>
</dbReference>